<reference evidence="2 3" key="1">
    <citation type="journal article" date="2012" name="Genome Biol.">
        <title>Genome and low-iron response of an oceanic diatom adapted to chronic iron limitation.</title>
        <authorList>
            <person name="Lommer M."/>
            <person name="Specht M."/>
            <person name="Roy A.S."/>
            <person name="Kraemer L."/>
            <person name="Andreson R."/>
            <person name="Gutowska M.A."/>
            <person name="Wolf J."/>
            <person name="Bergner S.V."/>
            <person name="Schilhabel M.B."/>
            <person name="Klostermeier U.C."/>
            <person name="Beiko R.G."/>
            <person name="Rosenstiel P."/>
            <person name="Hippler M."/>
            <person name="Laroche J."/>
        </authorList>
    </citation>
    <scope>NUCLEOTIDE SEQUENCE [LARGE SCALE GENOMIC DNA]</scope>
    <source>
        <strain evidence="2 3">CCMP1005</strain>
    </source>
</reference>
<dbReference type="EMBL" id="AGNL01036642">
    <property type="protein sequence ID" value="EJK53962.1"/>
    <property type="molecule type" value="Genomic_DNA"/>
</dbReference>
<proteinExistence type="predicted"/>
<dbReference type="AlphaFoldDB" id="K0S4X9"/>
<evidence type="ECO:0000256" key="1">
    <source>
        <dbReference type="SAM" id="MobiDB-lite"/>
    </source>
</evidence>
<evidence type="ECO:0000313" key="3">
    <source>
        <dbReference type="Proteomes" id="UP000266841"/>
    </source>
</evidence>
<evidence type="ECO:0000313" key="2">
    <source>
        <dbReference type="EMBL" id="EJK53962.1"/>
    </source>
</evidence>
<sequence>KTIEGYEVPEPMGDTFEARHEAASDLARRGEAMVAARRWTKHGGVDCFVLHSSIAEGLDLGRLFVGYPPWDWTLREVVETLDGSGRHRLVSRATSGGTFHFGNEAAWVPPFENIKSPPAHELAFWGGFRGDELALVPWCISECPQIMRVFLATALTKERIIENDSVIGFPPGDPYTLRNTVECGRVFLHKEWGGTAPEDRVERRGRGGVGKRRGAGDEYPSG</sequence>
<protein>
    <submittedName>
        <fullName evidence="2">Uncharacterized protein</fullName>
    </submittedName>
</protein>
<keyword evidence="3" id="KW-1185">Reference proteome</keyword>
<organism evidence="2 3">
    <name type="scientific">Thalassiosira oceanica</name>
    <name type="common">Marine diatom</name>
    <dbReference type="NCBI Taxonomy" id="159749"/>
    <lineage>
        <taxon>Eukaryota</taxon>
        <taxon>Sar</taxon>
        <taxon>Stramenopiles</taxon>
        <taxon>Ochrophyta</taxon>
        <taxon>Bacillariophyta</taxon>
        <taxon>Coscinodiscophyceae</taxon>
        <taxon>Thalassiosirophycidae</taxon>
        <taxon>Thalassiosirales</taxon>
        <taxon>Thalassiosiraceae</taxon>
        <taxon>Thalassiosira</taxon>
    </lineage>
</organism>
<dbReference type="Proteomes" id="UP000266841">
    <property type="component" value="Unassembled WGS sequence"/>
</dbReference>
<feature type="non-terminal residue" evidence="2">
    <location>
        <position position="1"/>
    </location>
</feature>
<name>K0S4X9_THAOC</name>
<feature type="region of interest" description="Disordered" evidence="1">
    <location>
        <begin position="197"/>
        <end position="222"/>
    </location>
</feature>
<accession>K0S4X9</accession>
<comment type="caution">
    <text evidence="2">The sequence shown here is derived from an EMBL/GenBank/DDBJ whole genome shotgun (WGS) entry which is preliminary data.</text>
</comment>
<dbReference type="OrthoDB" id="55833at2759"/>
<gene>
    <name evidence="2" type="ORF">THAOC_26498</name>
</gene>